<sequence length="78" mass="8740">MLLTRRLSQLNRTRYARTASAALKPQKIFEQRPKDASKRHGPRLGLSLGVAEEFSTAARAFCVYAYDCSVREGSAAFF</sequence>
<dbReference type="Proteomes" id="UP000299102">
    <property type="component" value="Unassembled WGS sequence"/>
</dbReference>
<accession>A0A4C1ZP02</accession>
<evidence type="ECO:0000313" key="1">
    <source>
        <dbReference type="EMBL" id="GBP90206.1"/>
    </source>
</evidence>
<dbReference type="EMBL" id="BGZK01002066">
    <property type="protein sequence ID" value="GBP90206.1"/>
    <property type="molecule type" value="Genomic_DNA"/>
</dbReference>
<keyword evidence="2" id="KW-1185">Reference proteome</keyword>
<proteinExistence type="predicted"/>
<comment type="caution">
    <text evidence="1">The sequence shown here is derived from an EMBL/GenBank/DDBJ whole genome shotgun (WGS) entry which is preliminary data.</text>
</comment>
<reference evidence="1 2" key="1">
    <citation type="journal article" date="2019" name="Commun. Biol.">
        <title>The bagworm genome reveals a unique fibroin gene that provides high tensile strength.</title>
        <authorList>
            <person name="Kono N."/>
            <person name="Nakamura H."/>
            <person name="Ohtoshi R."/>
            <person name="Tomita M."/>
            <person name="Numata K."/>
            <person name="Arakawa K."/>
        </authorList>
    </citation>
    <scope>NUCLEOTIDE SEQUENCE [LARGE SCALE GENOMIC DNA]</scope>
</reference>
<evidence type="ECO:0000313" key="2">
    <source>
        <dbReference type="Proteomes" id="UP000299102"/>
    </source>
</evidence>
<protein>
    <submittedName>
        <fullName evidence="1">Uncharacterized protein</fullName>
    </submittedName>
</protein>
<organism evidence="1 2">
    <name type="scientific">Eumeta variegata</name>
    <name type="common">Bagworm moth</name>
    <name type="synonym">Eumeta japonica</name>
    <dbReference type="NCBI Taxonomy" id="151549"/>
    <lineage>
        <taxon>Eukaryota</taxon>
        <taxon>Metazoa</taxon>
        <taxon>Ecdysozoa</taxon>
        <taxon>Arthropoda</taxon>
        <taxon>Hexapoda</taxon>
        <taxon>Insecta</taxon>
        <taxon>Pterygota</taxon>
        <taxon>Neoptera</taxon>
        <taxon>Endopterygota</taxon>
        <taxon>Lepidoptera</taxon>
        <taxon>Glossata</taxon>
        <taxon>Ditrysia</taxon>
        <taxon>Tineoidea</taxon>
        <taxon>Psychidae</taxon>
        <taxon>Oiketicinae</taxon>
        <taxon>Eumeta</taxon>
    </lineage>
</organism>
<name>A0A4C1ZP02_EUMVA</name>
<dbReference type="AlphaFoldDB" id="A0A4C1ZP02"/>
<gene>
    <name evidence="1" type="ORF">EVAR_49730_1</name>
</gene>